<dbReference type="RefSeq" id="WP_097008084.1">
    <property type="nucleotide sequence ID" value="NZ_OBEJ01000001.1"/>
</dbReference>
<feature type="transmembrane region" description="Helical" evidence="1">
    <location>
        <begin position="109"/>
        <end position="128"/>
    </location>
</feature>
<keyword evidence="1" id="KW-0472">Membrane</keyword>
<accession>A0A285NBS6</accession>
<keyword evidence="1" id="KW-0812">Transmembrane</keyword>
<organism evidence="2 3">
    <name type="scientific">Natronoarchaeum philippinense</name>
    <dbReference type="NCBI Taxonomy" id="558529"/>
    <lineage>
        <taxon>Archaea</taxon>
        <taxon>Methanobacteriati</taxon>
        <taxon>Methanobacteriota</taxon>
        <taxon>Stenosarchaea group</taxon>
        <taxon>Halobacteria</taxon>
        <taxon>Halobacteriales</taxon>
        <taxon>Natronoarchaeaceae</taxon>
    </lineage>
</organism>
<proteinExistence type="predicted"/>
<keyword evidence="3" id="KW-1185">Reference proteome</keyword>
<protein>
    <submittedName>
        <fullName evidence="2">Uncharacterized protein</fullName>
    </submittedName>
</protein>
<feature type="transmembrane region" description="Helical" evidence="1">
    <location>
        <begin position="80"/>
        <end position="103"/>
    </location>
</feature>
<evidence type="ECO:0000256" key="1">
    <source>
        <dbReference type="SAM" id="Phobius"/>
    </source>
</evidence>
<dbReference type="EMBL" id="OBEJ01000001">
    <property type="protein sequence ID" value="SNZ06373.1"/>
    <property type="molecule type" value="Genomic_DNA"/>
</dbReference>
<dbReference type="Proteomes" id="UP000219453">
    <property type="component" value="Unassembled WGS sequence"/>
</dbReference>
<sequence>MTQASDSSPKVPVIGTVFGAGEGVAIGGVAYVLFENPVFAAGVGVMAALGGALFIPYILSVNALQEGEITADALPGGRMVHTGALGAALSSAAIIGLAAMFIIESAAVPLAVAFGYAAVSFLALRFVLPDADSLADGDVDVDVTVS</sequence>
<keyword evidence="1" id="KW-1133">Transmembrane helix</keyword>
<feature type="transmembrane region" description="Helical" evidence="1">
    <location>
        <begin position="12"/>
        <end position="33"/>
    </location>
</feature>
<reference evidence="2 3" key="1">
    <citation type="submission" date="2017-09" db="EMBL/GenBank/DDBJ databases">
        <authorList>
            <person name="Ehlers B."/>
            <person name="Leendertz F.H."/>
        </authorList>
    </citation>
    <scope>NUCLEOTIDE SEQUENCE [LARGE SCALE GENOMIC DNA]</scope>
    <source>
        <strain evidence="2 3">DSM 27208</strain>
    </source>
</reference>
<dbReference type="AlphaFoldDB" id="A0A285NBS6"/>
<name>A0A285NBS6_NATPI</name>
<evidence type="ECO:0000313" key="2">
    <source>
        <dbReference type="EMBL" id="SNZ06373.1"/>
    </source>
</evidence>
<feature type="transmembrane region" description="Helical" evidence="1">
    <location>
        <begin position="39"/>
        <end position="59"/>
    </location>
</feature>
<evidence type="ECO:0000313" key="3">
    <source>
        <dbReference type="Proteomes" id="UP000219453"/>
    </source>
</evidence>
<gene>
    <name evidence="2" type="ORF">SAMN06269185_1146</name>
</gene>